<keyword evidence="4" id="KW-1185">Reference proteome</keyword>
<dbReference type="InterPro" id="IPR057670">
    <property type="entry name" value="SH3_retrovirus"/>
</dbReference>
<evidence type="ECO:0000256" key="1">
    <source>
        <dbReference type="SAM" id="MobiDB-lite"/>
    </source>
</evidence>
<organism evidence="3 4">
    <name type="scientific">Tanacetum coccineum</name>
    <dbReference type="NCBI Taxonomy" id="301880"/>
    <lineage>
        <taxon>Eukaryota</taxon>
        <taxon>Viridiplantae</taxon>
        <taxon>Streptophyta</taxon>
        <taxon>Embryophyta</taxon>
        <taxon>Tracheophyta</taxon>
        <taxon>Spermatophyta</taxon>
        <taxon>Magnoliopsida</taxon>
        <taxon>eudicotyledons</taxon>
        <taxon>Gunneridae</taxon>
        <taxon>Pentapetalae</taxon>
        <taxon>asterids</taxon>
        <taxon>campanulids</taxon>
        <taxon>Asterales</taxon>
        <taxon>Asteraceae</taxon>
        <taxon>Asteroideae</taxon>
        <taxon>Anthemideae</taxon>
        <taxon>Anthemidinae</taxon>
        <taxon>Tanacetum</taxon>
    </lineage>
</organism>
<dbReference type="Pfam" id="PF25597">
    <property type="entry name" value="SH3_retrovirus"/>
    <property type="match status" value="1"/>
</dbReference>
<dbReference type="Proteomes" id="UP001151760">
    <property type="component" value="Unassembled WGS sequence"/>
</dbReference>
<dbReference type="EMBL" id="BQNB010010905">
    <property type="protein sequence ID" value="GJS83496.1"/>
    <property type="molecule type" value="Genomic_DNA"/>
</dbReference>
<comment type="caution">
    <text evidence="3">The sequence shown here is derived from an EMBL/GenBank/DDBJ whole genome shotgun (WGS) entry which is preliminary data.</text>
</comment>
<gene>
    <name evidence="3" type="ORF">Tco_0750037</name>
</gene>
<protein>
    <submittedName>
        <fullName evidence="3">Retrovirus-related pol polyprotein from transposon TNT 1-94</fullName>
    </submittedName>
</protein>
<proteinExistence type="predicted"/>
<evidence type="ECO:0000313" key="3">
    <source>
        <dbReference type="EMBL" id="GJS83496.1"/>
    </source>
</evidence>
<reference evidence="3" key="2">
    <citation type="submission" date="2022-01" db="EMBL/GenBank/DDBJ databases">
        <authorList>
            <person name="Yamashiro T."/>
            <person name="Shiraishi A."/>
            <person name="Satake H."/>
            <person name="Nakayama K."/>
        </authorList>
    </citation>
    <scope>NUCLEOTIDE SEQUENCE</scope>
</reference>
<evidence type="ECO:0000313" key="4">
    <source>
        <dbReference type="Proteomes" id="UP001151760"/>
    </source>
</evidence>
<accession>A0ABQ4Z161</accession>
<evidence type="ECO:0000259" key="2">
    <source>
        <dbReference type="Pfam" id="PF25597"/>
    </source>
</evidence>
<sequence>MMNTKCNHSKGDMNVEAKSSSSGEEYDKVFNHLDMLNTPFERKVFTCAKQVKPYHLSPKVYSENSSAERRCQKIESYSFGSCSDNADIFKSSNLVHDKKPDLKFLRVFDALCYPTNDIEDHEKLRATADIRIFVGYAPNRKGYRIYNKRIRRIMEIIHVQFDELTEHMDPVHLSTRPETILKRPREISSRLVPNPILAAPYVPLTNKDLEILFQPMFDEYFEPPSVERPVPPTLAVQVPVVLASTPSSTTIDQDAPSTNKMAEENVLAPTRTDEQLVPVKPRLPIRKSNILMDLQKMQKNPIFRISVDIIQNINFFSVFTTSADVSSIYNQQFWHTLRIDFKTGVYNF</sequence>
<name>A0ABQ4Z161_9ASTR</name>
<reference evidence="3" key="1">
    <citation type="journal article" date="2022" name="Int. J. Mol. Sci.">
        <title>Draft Genome of Tanacetum Coccineum: Genomic Comparison of Closely Related Tanacetum-Family Plants.</title>
        <authorList>
            <person name="Yamashiro T."/>
            <person name="Shiraishi A."/>
            <person name="Nakayama K."/>
            <person name="Satake H."/>
        </authorList>
    </citation>
    <scope>NUCLEOTIDE SEQUENCE</scope>
</reference>
<feature type="region of interest" description="Disordered" evidence="1">
    <location>
        <begin position="1"/>
        <end position="20"/>
    </location>
</feature>
<feature type="domain" description="Retroviral polymerase SH3-like" evidence="2">
    <location>
        <begin position="111"/>
        <end position="166"/>
    </location>
</feature>